<dbReference type="AlphaFoldDB" id="A0A919PYE2"/>
<dbReference type="Proteomes" id="UP000660611">
    <property type="component" value="Unassembled WGS sequence"/>
</dbReference>
<accession>A0A919PYE2</accession>
<dbReference type="InterPro" id="IPR004370">
    <property type="entry name" value="4-OT-like_dom"/>
</dbReference>
<organism evidence="3 4">
    <name type="scientific">Dactylosporangium siamense</name>
    <dbReference type="NCBI Taxonomy" id="685454"/>
    <lineage>
        <taxon>Bacteria</taxon>
        <taxon>Bacillati</taxon>
        <taxon>Actinomycetota</taxon>
        <taxon>Actinomycetes</taxon>
        <taxon>Micromonosporales</taxon>
        <taxon>Micromonosporaceae</taxon>
        <taxon>Dactylosporangium</taxon>
    </lineage>
</organism>
<evidence type="ECO:0000256" key="1">
    <source>
        <dbReference type="ARBA" id="ARBA00023235"/>
    </source>
</evidence>
<dbReference type="GO" id="GO:0016853">
    <property type="term" value="F:isomerase activity"/>
    <property type="evidence" value="ECO:0007669"/>
    <property type="project" value="UniProtKB-KW"/>
</dbReference>
<evidence type="ECO:0000259" key="2">
    <source>
        <dbReference type="Pfam" id="PF01361"/>
    </source>
</evidence>
<evidence type="ECO:0000313" key="3">
    <source>
        <dbReference type="EMBL" id="GIG52672.1"/>
    </source>
</evidence>
<comment type="caution">
    <text evidence="3">The sequence shown here is derived from an EMBL/GenBank/DDBJ whole genome shotgun (WGS) entry which is preliminary data.</text>
</comment>
<gene>
    <name evidence="3" type="ORF">Dsi01nite_107130</name>
</gene>
<proteinExistence type="predicted"/>
<sequence>MVDSRSERGTMPNITVELLAGRSLEQRKAFARAVADNAVEILGARLQDVRMVFTEITANDVANGGVLASEDASRAGVLAALDQH</sequence>
<name>A0A919PYE2_9ACTN</name>
<keyword evidence="1" id="KW-0413">Isomerase</keyword>
<dbReference type="EMBL" id="BONQ01000185">
    <property type="protein sequence ID" value="GIG52672.1"/>
    <property type="molecule type" value="Genomic_DNA"/>
</dbReference>
<evidence type="ECO:0000313" key="4">
    <source>
        <dbReference type="Proteomes" id="UP000660611"/>
    </source>
</evidence>
<protein>
    <recommendedName>
        <fullName evidence="2">4-oxalocrotonate tautomerase-like domain-containing protein</fullName>
    </recommendedName>
</protein>
<dbReference type="SUPFAM" id="SSF55331">
    <property type="entry name" value="Tautomerase/MIF"/>
    <property type="match status" value="1"/>
</dbReference>
<feature type="domain" description="4-oxalocrotonate tautomerase-like" evidence="2">
    <location>
        <begin position="12"/>
        <end position="67"/>
    </location>
</feature>
<dbReference type="InterPro" id="IPR014347">
    <property type="entry name" value="Tautomerase/MIF_sf"/>
</dbReference>
<dbReference type="Pfam" id="PF01361">
    <property type="entry name" value="Tautomerase"/>
    <property type="match status" value="1"/>
</dbReference>
<dbReference type="Gene3D" id="3.30.429.10">
    <property type="entry name" value="Macrophage Migration Inhibitory Factor"/>
    <property type="match status" value="1"/>
</dbReference>
<reference evidence="3" key="1">
    <citation type="submission" date="2021-01" db="EMBL/GenBank/DDBJ databases">
        <title>Whole genome shotgun sequence of Dactylosporangium siamense NBRC 106093.</title>
        <authorList>
            <person name="Komaki H."/>
            <person name="Tamura T."/>
        </authorList>
    </citation>
    <scope>NUCLEOTIDE SEQUENCE</scope>
    <source>
        <strain evidence="3">NBRC 106093</strain>
    </source>
</reference>
<keyword evidence="4" id="KW-1185">Reference proteome</keyword>